<dbReference type="PANTHER" id="PTHR43080:SF2">
    <property type="entry name" value="CBS DOMAIN-CONTAINING PROTEIN"/>
    <property type="match status" value="1"/>
</dbReference>
<name>A0ABD5PLM2_9EURY</name>
<feature type="domain" description="CBS" evidence="4">
    <location>
        <begin position="128"/>
        <end position="185"/>
    </location>
</feature>
<dbReference type="RefSeq" id="WP_250139551.1">
    <property type="nucleotide sequence ID" value="NZ_JALIQP010000001.1"/>
</dbReference>
<comment type="caution">
    <text evidence="5">The sequence shown here is derived from an EMBL/GenBank/DDBJ whole genome shotgun (WGS) entry which is preliminary data.</text>
</comment>
<dbReference type="AlphaFoldDB" id="A0ABD5PLM2"/>
<dbReference type="SMART" id="SM00116">
    <property type="entry name" value="CBS"/>
    <property type="match status" value="4"/>
</dbReference>
<gene>
    <name evidence="5" type="ORF">ACFO5R_05720</name>
</gene>
<organism evidence="5 6">
    <name type="scientific">Halosolutus amylolyticus</name>
    <dbReference type="NCBI Taxonomy" id="2932267"/>
    <lineage>
        <taxon>Archaea</taxon>
        <taxon>Methanobacteriati</taxon>
        <taxon>Methanobacteriota</taxon>
        <taxon>Stenosarchaea group</taxon>
        <taxon>Halobacteria</taxon>
        <taxon>Halobacteriales</taxon>
        <taxon>Natrialbaceae</taxon>
        <taxon>Halosolutus</taxon>
    </lineage>
</organism>
<dbReference type="InterPro" id="IPR051257">
    <property type="entry name" value="Diverse_CBS-Domain"/>
</dbReference>
<dbReference type="Pfam" id="PF00571">
    <property type="entry name" value="CBS"/>
    <property type="match status" value="4"/>
</dbReference>
<accession>A0ABD5PLM2</accession>
<dbReference type="PANTHER" id="PTHR43080">
    <property type="entry name" value="CBS DOMAIN-CONTAINING PROTEIN CBSX3, MITOCHONDRIAL"/>
    <property type="match status" value="1"/>
</dbReference>
<feature type="region of interest" description="Disordered" evidence="3">
    <location>
        <begin position="186"/>
        <end position="212"/>
    </location>
</feature>
<dbReference type="Gene3D" id="3.10.580.10">
    <property type="entry name" value="CBS-domain"/>
    <property type="match status" value="3"/>
</dbReference>
<evidence type="ECO:0000256" key="1">
    <source>
        <dbReference type="ARBA" id="ARBA00023122"/>
    </source>
</evidence>
<reference evidence="5 6" key="1">
    <citation type="journal article" date="2019" name="Int. J. Syst. Evol. Microbiol.">
        <title>The Global Catalogue of Microorganisms (GCM) 10K type strain sequencing project: providing services to taxonomists for standard genome sequencing and annotation.</title>
        <authorList>
            <consortium name="The Broad Institute Genomics Platform"/>
            <consortium name="The Broad Institute Genome Sequencing Center for Infectious Disease"/>
            <person name="Wu L."/>
            <person name="Ma J."/>
        </authorList>
    </citation>
    <scope>NUCLEOTIDE SEQUENCE [LARGE SCALE GENOMIC DNA]</scope>
    <source>
        <strain evidence="5 6">WLHS5</strain>
    </source>
</reference>
<dbReference type="EMBL" id="JBHSFA010000002">
    <property type="protein sequence ID" value="MFC4541422.1"/>
    <property type="molecule type" value="Genomic_DNA"/>
</dbReference>
<dbReference type="PROSITE" id="PS51371">
    <property type="entry name" value="CBS"/>
    <property type="match status" value="3"/>
</dbReference>
<sequence length="402" mass="43483">MNVREIVADEFETYDESTPLSKLRGAFEETGRQTLLITSDGAFEGVVTRRDVLSSHQKTSRKASSLARPVPTIDRDEDVREAARLMIAGDTRALPVLDGEDLAGVVRADDLLELVQPYLSVLAVDDVATREVVTVGPDESLGAVLSTFRTERIQHLPVTQSGTDEVVGIVSLADVLEFVTRELQRSQGGDPAAHMDAASGGHHGGFGSREGESDDLLGLPVRNVMVETLGTARASETVDETLATMLEHGASSSIVLDEAGALDGIVTKTDLLESLTWTDEGRLPVQIYGADLLSDLSRSALADRIEAVAEKYAEMRVLEARVHLQKHTEQLRGVPLLLARVRLYTDKGLFVASGEGYGDGHAVSLALNAVERQILEGKTHALSERTDDDADVAKMYGWWLSE</sequence>
<evidence type="ECO:0000256" key="2">
    <source>
        <dbReference type="PROSITE-ProRule" id="PRU00703"/>
    </source>
</evidence>
<proteinExistence type="predicted"/>
<evidence type="ECO:0000313" key="6">
    <source>
        <dbReference type="Proteomes" id="UP001595898"/>
    </source>
</evidence>
<feature type="domain" description="CBS" evidence="4">
    <location>
        <begin position="66"/>
        <end position="124"/>
    </location>
</feature>
<evidence type="ECO:0000256" key="3">
    <source>
        <dbReference type="SAM" id="MobiDB-lite"/>
    </source>
</evidence>
<evidence type="ECO:0000259" key="4">
    <source>
        <dbReference type="PROSITE" id="PS51371"/>
    </source>
</evidence>
<dbReference type="InterPro" id="IPR046342">
    <property type="entry name" value="CBS_dom_sf"/>
</dbReference>
<keyword evidence="6" id="KW-1185">Reference proteome</keyword>
<dbReference type="Proteomes" id="UP001595898">
    <property type="component" value="Unassembled WGS sequence"/>
</dbReference>
<evidence type="ECO:0000313" key="5">
    <source>
        <dbReference type="EMBL" id="MFC4541422.1"/>
    </source>
</evidence>
<dbReference type="InterPro" id="IPR000644">
    <property type="entry name" value="CBS_dom"/>
</dbReference>
<dbReference type="SUPFAM" id="SSF54631">
    <property type="entry name" value="CBS-domain pair"/>
    <property type="match status" value="2"/>
</dbReference>
<feature type="domain" description="CBS" evidence="4">
    <location>
        <begin position="225"/>
        <end position="285"/>
    </location>
</feature>
<protein>
    <submittedName>
        <fullName evidence="5">CBS domain-containing protein</fullName>
    </submittedName>
</protein>
<keyword evidence="1 2" id="KW-0129">CBS domain</keyword>